<sequence length="124" mass="12909">MLAAVVLAVLACSLGARVVRAGDAFVGCVDNSWSSGTVVPIQDATDPDDCAVWSHTPGSAASGLTRRRRALPARTLCPSQYTACNVPGTNGTAYECIDVMSELESCGGCIEGEYDNPTKPRGKE</sequence>
<organism evidence="2 3">
    <name type="scientific">Saitozyma podzolica</name>
    <dbReference type="NCBI Taxonomy" id="1890683"/>
    <lineage>
        <taxon>Eukaryota</taxon>
        <taxon>Fungi</taxon>
        <taxon>Dikarya</taxon>
        <taxon>Basidiomycota</taxon>
        <taxon>Agaricomycotina</taxon>
        <taxon>Tremellomycetes</taxon>
        <taxon>Tremellales</taxon>
        <taxon>Trimorphomycetaceae</taxon>
        <taxon>Saitozyma</taxon>
    </lineage>
</organism>
<dbReference type="EMBL" id="RSCD01000009">
    <property type="protein sequence ID" value="RSH90824.1"/>
    <property type="molecule type" value="Genomic_DNA"/>
</dbReference>
<dbReference type="PANTHER" id="PTHR35192">
    <property type="entry name" value="PROTEIN, PUTATIVE-RELATED"/>
    <property type="match status" value="1"/>
</dbReference>
<feature type="signal peptide" evidence="1">
    <location>
        <begin position="1"/>
        <end position="21"/>
    </location>
</feature>
<dbReference type="AlphaFoldDB" id="A0A427YIB2"/>
<keyword evidence="3" id="KW-1185">Reference proteome</keyword>
<evidence type="ECO:0000313" key="2">
    <source>
        <dbReference type="EMBL" id="RSH90824.1"/>
    </source>
</evidence>
<evidence type="ECO:0000256" key="1">
    <source>
        <dbReference type="SAM" id="SignalP"/>
    </source>
</evidence>
<dbReference type="PANTHER" id="PTHR35192:SF2">
    <property type="entry name" value="APPLE DOMAIN-CONTAINING PROTEIN"/>
    <property type="match status" value="1"/>
</dbReference>
<accession>A0A427YIB2</accession>
<dbReference type="Proteomes" id="UP000279259">
    <property type="component" value="Unassembled WGS sequence"/>
</dbReference>
<proteinExistence type="predicted"/>
<dbReference type="InterPro" id="IPR038955">
    <property type="entry name" value="PriA/CPL1_fungi"/>
</dbReference>
<evidence type="ECO:0000313" key="3">
    <source>
        <dbReference type="Proteomes" id="UP000279259"/>
    </source>
</evidence>
<name>A0A427YIB2_9TREE</name>
<dbReference type="OrthoDB" id="439917at2759"/>
<protein>
    <recommendedName>
        <fullName evidence="4">Secreted protein</fullName>
    </recommendedName>
</protein>
<gene>
    <name evidence="2" type="ORF">EHS25_009999</name>
</gene>
<reference evidence="2 3" key="1">
    <citation type="submission" date="2018-11" db="EMBL/GenBank/DDBJ databases">
        <title>Genome sequence of Saitozyma podzolica DSM 27192.</title>
        <authorList>
            <person name="Aliyu H."/>
            <person name="Gorte O."/>
            <person name="Ochsenreither K."/>
        </authorList>
    </citation>
    <scope>NUCLEOTIDE SEQUENCE [LARGE SCALE GENOMIC DNA]</scope>
    <source>
        <strain evidence="2 3">DSM 27192</strain>
    </source>
</reference>
<evidence type="ECO:0008006" key="4">
    <source>
        <dbReference type="Google" id="ProtNLM"/>
    </source>
</evidence>
<keyword evidence="1" id="KW-0732">Signal</keyword>
<feature type="chain" id="PRO_5019385022" description="Secreted protein" evidence="1">
    <location>
        <begin position="22"/>
        <end position="124"/>
    </location>
</feature>
<comment type="caution">
    <text evidence="2">The sequence shown here is derived from an EMBL/GenBank/DDBJ whole genome shotgun (WGS) entry which is preliminary data.</text>
</comment>
<dbReference type="STRING" id="1890683.A0A427YIB2"/>